<name>A0AAN7SZA3_9EURO</name>
<evidence type="ECO:0000313" key="2">
    <source>
        <dbReference type="EMBL" id="KAK5085733.1"/>
    </source>
</evidence>
<dbReference type="EMBL" id="JAVRRJ010000004">
    <property type="protein sequence ID" value="KAK5085733.1"/>
    <property type="molecule type" value="Genomic_DNA"/>
</dbReference>
<reference evidence="2 3" key="1">
    <citation type="submission" date="2023-08" db="EMBL/GenBank/DDBJ databases">
        <title>Black Yeasts Isolated from many extreme environments.</title>
        <authorList>
            <person name="Coleine C."/>
            <person name="Stajich J.E."/>
            <person name="Selbmann L."/>
        </authorList>
    </citation>
    <scope>NUCLEOTIDE SEQUENCE [LARGE SCALE GENOMIC DNA]</scope>
    <source>
        <strain evidence="2 3">CCFEE 5910</strain>
    </source>
</reference>
<gene>
    <name evidence="2" type="ORF">LTR05_005021</name>
</gene>
<keyword evidence="3" id="KW-1185">Reference proteome</keyword>
<comment type="caution">
    <text evidence="2">The sequence shown here is derived from an EMBL/GenBank/DDBJ whole genome shotgun (WGS) entry which is preliminary data.</text>
</comment>
<evidence type="ECO:0000256" key="1">
    <source>
        <dbReference type="SAM" id="MobiDB-lite"/>
    </source>
</evidence>
<proteinExistence type="predicted"/>
<protein>
    <submittedName>
        <fullName evidence="2">Uncharacterized protein</fullName>
    </submittedName>
</protein>
<accession>A0AAN7SZA3</accession>
<dbReference type="AlphaFoldDB" id="A0AAN7SZA3"/>
<feature type="compositionally biased region" description="Gly residues" evidence="1">
    <location>
        <begin position="199"/>
        <end position="210"/>
    </location>
</feature>
<organism evidence="2 3">
    <name type="scientific">Lithohypha guttulata</name>
    <dbReference type="NCBI Taxonomy" id="1690604"/>
    <lineage>
        <taxon>Eukaryota</taxon>
        <taxon>Fungi</taxon>
        <taxon>Dikarya</taxon>
        <taxon>Ascomycota</taxon>
        <taxon>Pezizomycotina</taxon>
        <taxon>Eurotiomycetes</taxon>
        <taxon>Chaetothyriomycetidae</taxon>
        <taxon>Chaetothyriales</taxon>
        <taxon>Trichomeriaceae</taxon>
        <taxon>Lithohypha</taxon>
    </lineage>
</organism>
<sequence>MQKQATLLQRLQDQLTMTKIQNEVLETGFDRLSQLVNDTIRPKLETLLADHDNASSMSDVEEIPRDLSVLPAHLRELTPSPNHFDLEHNQHNASGFNSAHHTFHNPQIHLDHRLSTLENHFGTVQAQLSDLDARSSLALMNETLRIREELAQINGAMYSTRAQVQWLLNRERLVGQREAMRGRVGAAPVTANSSAVESGGTGEVGGSDWI</sequence>
<evidence type="ECO:0000313" key="3">
    <source>
        <dbReference type="Proteomes" id="UP001309876"/>
    </source>
</evidence>
<dbReference type="Proteomes" id="UP001309876">
    <property type="component" value="Unassembled WGS sequence"/>
</dbReference>
<feature type="region of interest" description="Disordered" evidence="1">
    <location>
        <begin position="191"/>
        <end position="210"/>
    </location>
</feature>